<feature type="transmembrane region" description="Helical" evidence="1">
    <location>
        <begin position="227"/>
        <end position="243"/>
    </location>
</feature>
<sequence>MFLFESITLAQGVMWFVVLGALIGLNELSRRGPYAGMFFFIAVPVLLTIFVWPHTAGEGSSTGTWFHWVKVYSALAGCLGFLAIRYIPRLAKNKYALMFPAGILALNILEACIRDFQVGAMGADGMVDGVYMLSGSWNYMNGIAGLINLLAITGWMGIYISRDKTKDMIFPDMIWPWIIAYDIWNFAYVYNCVGDHSFYAGAALLISCTIPAFFIRKGAWLQHRAHTLAFWMMWTMAVPAFVGDSQFSVESSHDPVALFTVSALALAANVALAVLQITKMVKGRKNPLKVEIYDDTEAYKQVVETIPGARPEQLAAAGVERKETVGV</sequence>
<evidence type="ECO:0000256" key="1">
    <source>
        <dbReference type="SAM" id="Phobius"/>
    </source>
</evidence>
<keyword evidence="3" id="KW-1185">Reference proteome</keyword>
<dbReference type="RefSeq" id="WP_301125971.1">
    <property type="nucleotide sequence ID" value="NZ_JAUHPV010000001.1"/>
</dbReference>
<feature type="transmembrane region" description="Helical" evidence="1">
    <location>
        <begin position="32"/>
        <end position="53"/>
    </location>
</feature>
<gene>
    <name evidence="2" type="ORF">QQX04_02660</name>
</gene>
<evidence type="ECO:0000313" key="2">
    <source>
        <dbReference type="EMBL" id="MDN4471894.1"/>
    </source>
</evidence>
<name>A0ABT8FYV3_9MICO</name>
<feature type="transmembrane region" description="Helical" evidence="1">
    <location>
        <begin position="137"/>
        <end position="161"/>
    </location>
</feature>
<dbReference type="EMBL" id="JAUHPV010000001">
    <property type="protein sequence ID" value="MDN4471894.1"/>
    <property type="molecule type" value="Genomic_DNA"/>
</dbReference>
<dbReference type="Proteomes" id="UP001172738">
    <property type="component" value="Unassembled WGS sequence"/>
</dbReference>
<organism evidence="2 3">
    <name type="scientific">Demequina zhanjiangensis</name>
    <dbReference type="NCBI Taxonomy" id="3051659"/>
    <lineage>
        <taxon>Bacteria</taxon>
        <taxon>Bacillati</taxon>
        <taxon>Actinomycetota</taxon>
        <taxon>Actinomycetes</taxon>
        <taxon>Micrococcales</taxon>
        <taxon>Demequinaceae</taxon>
        <taxon>Demequina</taxon>
    </lineage>
</organism>
<feature type="transmembrane region" description="Helical" evidence="1">
    <location>
        <begin position="6"/>
        <end position="25"/>
    </location>
</feature>
<feature type="transmembrane region" description="Helical" evidence="1">
    <location>
        <begin position="65"/>
        <end position="84"/>
    </location>
</feature>
<feature type="transmembrane region" description="Helical" evidence="1">
    <location>
        <begin position="255"/>
        <end position="275"/>
    </location>
</feature>
<reference evidence="2" key="1">
    <citation type="submission" date="2023-06" db="EMBL/GenBank/DDBJ databases">
        <title>SYSU T00b26.</title>
        <authorList>
            <person name="Gao L."/>
            <person name="Fang B.-Z."/>
            <person name="Li W.-J."/>
        </authorList>
    </citation>
    <scope>NUCLEOTIDE SEQUENCE</scope>
    <source>
        <strain evidence="2">SYSU T00b26</strain>
    </source>
</reference>
<protein>
    <submittedName>
        <fullName evidence="2">DUF5692 family protein</fullName>
    </submittedName>
</protein>
<keyword evidence="1" id="KW-1133">Transmembrane helix</keyword>
<feature type="transmembrane region" description="Helical" evidence="1">
    <location>
        <begin position="96"/>
        <end position="117"/>
    </location>
</feature>
<keyword evidence="1" id="KW-0812">Transmembrane</keyword>
<feature type="transmembrane region" description="Helical" evidence="1">
    <location>
        <begin position="196"/>
        <end position="215"/>
    </location>
</feature>
<evidence type="ECO:0000313" key="3">
    <source>
        <dbReference type="Proteomes" id="UP001172738"/>
    </source>
</evidence>
<feature type="transmembrane region" description="Helical" evidence="1">
    <location>
        <begin position="173"/>
        <end position="190"/>
    </location>
</feature>
<comment type="caution">
    <text evidence="2">The sequence shown here is derived from an EMBL/GenBank/DDBJ whole genome shotgun (WGS) entry which is preliminary data.</text>
</comment>
<dbReference type="Pfam" id="PF18948">
    <property type="entry name" value="DUF5692"/>
    <property type="match status" value="1"/>
</dbReference>
<proteinExistence type="predicted"/>
<dbReference type="InterPro" id="IPR043747">
    <property type="entry name" value="DUF5692"/>
</dbReference>
<accession>A0ABT8FYV3</accession>
<keyword evidence="1" id="KW-0472">Membrane</keyword>